<gene>
    <name evidence="1" type="ORF">MNBD_GAMMA01-2140</name>
</gene>
<name>A0A3B0WAU6_9ZZZZ</name>
<protein>
    <submittedName>
        <fullName evidence="1">Uncharacterized protein</fullName>
    </submittedName>
</protein>
<dbReference type="EMBL" id="UOEW01000319">
    <property type="protein sequence ID" value="VAW41656.1"/>
    <property type="molecule type" value="Genomic_DNA"/>
</dbReference>
<sequence length="54" mass="6398">MIIGDDLWQTYGNLISFEIIPNRLPRCTRNDETFVEIFFGDYPKNNRSLFSDKP</sequence>
<accession>A0A3B0WAU6</accession>
<proteinExistence type="predicted"/>
<organism evidence="1">
    <name type="scientific">hydrothermal vent metagenome</name>
    <dbReference type="NCBI Taxonomy" id="652676"/>
    <lineage>
        <taxon>unclassified sequences</taxon>
        <taxon>metagenomes</taxon>
        <taxon>ecological metagenomes</taxon>
    </lineage>
</organism>
<evidence type="ECO:0000313" key="1">
    <source>
        <dbReference type="EMBL" id="VAW41656.1"/>
    </source>
</evidence>
<reference evidence="1" key="1">
    <citation type="submission" date="2018-06" db="EMBL/GenBank/DDBJ databases">
        <authorList>
            <person name="Zhirakovskaya E."/>
        </authorList>
    </citation>
    <scope>NUCLEOTIDE SEQUENCE</scope>
</reference>
<dbReference type="AlphaFoldDB" id="A0A3B0WAU6"/>